<evidence type="ECO:0000313" key="3">
    <source>
        <dbReference type="Proteomes" id="UP001549031"/>
    </source>
</evidence>
<evidence type="ECO:0008006" key="4">
    <source>
        <dbReference type="Google" id="ProtNLM"/>
    </source>
</evidence>
<protein>
    <recommendedName>
        <fullName evidence="4">EamA family transporter</fullName>
    </recommendedName>
</protein>
<evidence type="ECO:0000313" key="2">
    <source>
        <dbReference type="EMBL" id="MET3584606.1"/>
    </source>
</evidence>
<keyword evidence="1" id="KW-0812">Transmembrane</keyword>
<dbReference type="Proteomes" id="UP001549031">
    <property type="component" value="Unassembled WGS sequence"/>
</dbReference>
<keyword evidence="1" id="KW-0472">Membrane</keyword>
<name>A0ABV2H247_9HYPH</name>
<feature type="transmembrane region" description="Helical" evidence="1">
    <location>
        <begin position="7"/>
        <end position="30"/>
    </location>
</feature>
<proteinExistence type="predicted"/>
<dbReference type="EMBL" id="JBEPLJ010000002">
    <property type="protein sequence ID" value="MET3584606.1"/>
    <property type="molecule type" value="Genomic_DNA"/>
</dbReference>
<evidence type="ECO:0000256" key="1">
    <source>
        <dbReference type="SAM" id="Phobius"/>
    </source>
</evidence>
<gene>
    <name evidence="2" type="ORF">ABID21_000701</name>
</gene>
<reference evidence="2 3" key="1">
    <citation type="submission" date="2024-06" db="EMBL/GenBank/DDBJ databases">
        <title>Genomic Encyclopedia of Type Strains, Phase IV (KMG-IV): sequencing the most valuable type-strain genomes for metagenomic binning, comparative biology and taxonomic classification.</title>
        <authorList>
            <person name="Goeker M."/>
        </authorList>
    </citation>
    <scope>NUCLEOTIDE SEQUENCE [LARGE SCALE GENOMIC DNA]</scope>
    <source>
        <strain evidence="2 3">DSM 105042</strain>
    </source>
</reference>
<sequence length="31" mass="3320">MTFRGRVFLLGFAVSILTWGGIMAAVLSAFS</sequence>
<comment type="caution">
    <text evidence="2">The sequence shown here is derived from an EMBL/GenBank/DDBJ whole genome shotgun (WGS) entry which is preliminary data.</text>
</comment>
<keyword evidence="3" id="KW-1185">Reference proteome</keyword>
<keyword evidence="1" id="KW-1133">Transmembrane helix</keyword>
<organism evidence="2 3">
    <name type="scientific">Pseudorhizobium tarimense</name>
    <dbReference type="NCBI Taxonomy" id="1079109"/>
    <lineage>
        <taxon>Bacteria</taxon>
        <taxon>Pseudomonadati</taxon>
        <taxon>Pseudomonadota</taxon>
        <taxon>Alphaproteobacteria</taxon>
        <taxon>Hyphomicrobiales</taxon>
        <taxon>Rhizobiaceae</taxon>
        <taxon>Rhizobium/Agrobacterium group</taxon>
        <taxon>Pseudorhizobium</taxon>
    </lineage>
</organism>
<accession>A0ABV2H247</accession>